<reference evidence="1 2" key="1">
    <citation type="submission" date="2017-08" db="EMBL/GenBank/DDBJ databases">
        <authorList>
            <person name="Chaillou S."/>
        </authorList>
    </citation>
    <scope>NUCLEOTIDE SEQUENCE [LARGE SCALE GENOMIC DNA]</scope>
    <source>
        <strain evidence="1 2">MFPA15A1205</strain>
    </source>
</reference>
<proteinExistence type="predicted"/>
<gene>
    <name evidence="1" type="ORF">PLUA15_420004</name>
</gene>
<comment type="caution">
    <text evidence="1">The sequence shown here is derived from an EMBL/GenBank/DDBJ whole genome shotgun (WGS) entry which is preliminary data.</text>
</comment>
<name>A0AAX2H9V7_9PSED</name>
<protein>
    <recommendedName>
        <fullName evidence="3">Colicin D immunity protein domain-containing protein</fullName>
    </recommendedName>
</protein>
<evidence type="ECO:0008006" key="3">
    <source>
        <dbReference type="Google" id="ProtNLM"/>
    </source>
</evidence>
<dbReference type="RefSeq" id="WP_097192393.1">
    <property type="nucleotide sequence ID" value="NZ_JAAQYC010000020.1"/>
</dbReference>
<evidence type="ECO:0000313" key="1">
    <source>
        <dbReference type="EMBL" id="SOB53696.1"/>
    </source>
</evidence>
<dbReference type="AlphaFoldDB" id="A0AAX2H9V7"/>
<evidence type="ECO:0000313" key="2">
    <source>
        <dbReference type="Proteomes" id="UP000219564"/>
    </source>
</evidence>
<dbReference type="Proteomes" id="UP000219564">
    <property type="component" value="Unassembled WGS sequence"/>
</dbReference>
<dbReference type="EMBL" id="OBKZ01000037">
    <property type="protein sequence ID" value="SOB53696.1"/>
    <property type="molecule type" value="Genomic_DNA"/>
</dbReference>
<organism evidence="1 2">
    <name type="scientific">Pseudomonas lundensis</name>
    <dbReference type="NCBI Taxonomy" id="86185"/>
    <lineage>
        <taxon>Bacteria</taxon>
        <taxon>Pseudomonadati</taxon>
        <taxon>Pseudomonadota</taxon>
        <taxon>Gammaproteobacteria</taxon>
        <taxon>Pseudomonadales</taxon>
        <taxon>Pseudomonadaceae</taxon>
        <taxon>Pseudomonas</taxon>
    </lineage>
</organism>
<sequence>MNNYEKETRLLVELIDLVESVPYDPLRFAKYIYAKRLDECIYQYEDKQLSEAFDLLGGMSAGEEFFYSKDEALQILNNCLSALKNKVKP</sequence>
<accession>A0AAX2H9V7</accession>